<dbReference type="GeneID" id="80026208"/>
<reference evidence="1 2" key="1">
    <citation type="submission" date="2020-05" db="EMBL/GenBank/DDBJ databases">
        <authorList>
            <person name="Laub-Tracy J.R."/>
            <person name="Muniz M.L."/>
            <person name="Winchester L."/>
            <person name="Maneekul J."/>
            <person name="Nayek S."/>
            <person name="Hughes L.E."/>
            <person name="Garlena R.A."/>
            <person name="Russell D.A."/>
            <person name="Pope W.H."/>
            <person name="Jacobs-Sera D."/>
            <person name="Hatfull G.F."/>
        </authorList>
    </citation>
    <scope>NUCLEOTIDE SEQUENCE [LARGE SCALE GENOMIC DNA]</scope>
</reference>
<dbReference type="EMBL" id="MT451982">
    <property type="protein sequence ID" value="QKN87681.1"/>
    <property type="molecule type" value="Genomic_DNA"/>
</dbReference>
<accession>A0A6M9Z3Y6</accession>
<dbReference type="RefSeq" id="YP_010756449.1">
    <property type="nucleotide sequence ID" value="NC_073488.1"/>
</dbReference>
<dbReference type="KEGG" id="vg:80026208"/>
<evidence type="ECO:0000313" key="2">
    <source>
        <dbReference type="Proteomes" id="UP000509231"/>
    </source>
</evidence>
<sequence>MLTLLTADERAALDAVLGTTAPAPALAVADTVAAAAGAARHGYTDTAKGRILASDVLALAARLVAVEQMLDTTRRTLARVATSDFHLTVPDLLWELKKAGVGITADELDGAEALAEAEARAEAMR</sequence>
<proteinExistence type="predicted"/>
<protein>
    <submittedName>
        <fullName evidence="1">Uncharacterized protein</fullName>
    </submittedName>
</protein>
<keyword evidence="2" id="KW-1185">Reference proteome</keyword>
<name>A0A6M9Z3Y6_9CAUD</name>
<evidence type="ECO:0000313" key="1">
    <source>
        <dbReference type="EMBL" id="QKN87681.1"/>
    </source>
</evidence>
<organism evidence="1 2">
    <name type="scientific">Streptomyces phage Cumberbatch</name>
    <dbReference type="NCBI Taxonomy" id="2736271"/>
    <lineage>
        <taxon>Viruses</taxon>
        <taxon>Duplodnaviria</taxon>
        <taxon>Heunggongvirae</taxon>
        <taxon>Uroviricota</taxon>
        <taxon>Caudoviricetes</taxon>
        <taxon>Ignaciovirus</taxon>
        <taxon>Ignaciovirus cumberbatch</taxon>
    </lineage>
</organism>
<dbReference type="Proteomes" id="UP000509231">
    <property type="component" value="Segment"/>
</dbReference>
<gene>
    <name evidence="1" type="primary">39</name>
    <name evidence="1" type="ORF">SEA_CUMBERBATCH_39</name>
</gene>